<dbReference type="GO" id="GO:0005975">
    <property type="term" value="P:carbohydrate metabolic process"/>
    <property type="evidence" value="ECO:0007669"/>
    <property type="project" value="InterPro"/>
</dbReference>
<dbReference type="InterPro" id="IPR006047">
    <property type="entry name" value="GH13_cat_dom"/>
</dbReference>
<dbReference type="InterPro" id="IPR004193">
    <property type="entry name" value="Glyco_hydro_13_N"/>
</dbReference>
<sequence>MIEKLIPLTEEEQILHGHLFVQDLDPQGLAALYDTTGFQQNLTYTGDDLGLTFAPDRMRLRLWAPMAQGVTLRLYDTDHDAHPLAELPLDKSLQGTWTIDLPLSEEGRFYTFLVHYGEVSIETPGPYAKAVGMNGIKAQLLDLTGTDPEGFRTHEAPKLSHAVDAVIYEVHVRDFSIHKKSGILHKGKYLGFTEKDTVNEEGLATGLAHLQELGVTHVQLLPIFDFNALDESRDDGEYNWGYDPLNYNAPEGSYSTNPSDPATRIRELKELIQALHEAGIGVIMDVVYNHTFSGWDTPLNHTAPLYFHRTLEGKFTDASACGNETASERPMMRKFILDSLLHYVREYRMDGFRFDLMGIHDTETLRQAEALLRKENPQILLYGEGWTGGESPLAEEKRLIKKNIGQVPGIGVFSDDFRDAVKGHVFYAEKGGFISGEGFADSLTFGVAGAVPHPDTPVKAILYADAPWAVSPGQSVNYVSAHDNLTLYDKLKACHPTATEENLKDRCKLAEAIVLTSQGMPFLHAGTEFLRTKFGDENSYRSPDRINALNWAEKTRHRDVFTYLQGLIALRKAHGAFRLKTAEEIQKHLVFLQPEKTGLLHLKGKKVLAYYLRDPQKEGTYFVAYNGSSKVKTLPLAPGPWSVLCDKNQASAHPFRKLHADEVLLRPLECLVLYSATPLPDHLWSRT</sequence>
<dbReference type="InterPro" id="IPR017853">
    <property type="entry name" value="GH"/>
</dbReference>
<evidence type="ECO:0000313" key="4">
    <source>
        <dbReference type="Proteomes" id="UP000675379"/>
    </source>
</evidence>
<reference evidence="3" key="1">
    <citation type="submission" date="2021-04" db="EMBL/GenBank/DDBJ databases">
        <title>Proteiniclasticum sedimins sp. nov., an obligate anaerobic bacterium isolated from anaerobic sludge.</title>
        <authorList>
            <person name="Liu J."/>
        </authorList>
    </citation>
    <scope>NUCLEOTIDE SEQUENCE</scope>
    <source>
        <strain evidence="3">BAD-10</strain>
    </source>
</reference>
<dbReference type="SUPFAM" id="SSF81296">
    <property type="entry name" value="E set domains"/>
    <property type="match status" value="1"/>
</dbReference>
<keyword evidence="4" id="KW-1185">Reference proteome</keyword>
<dbReference type="Gene3D" id="3.20.20.80">
    <property type="entry name" value="Glycosidases"/>
    <property type="match status" value="1"/>
</dbReference>
<evidence type="ECO:0000256" key="1">
    <source>
        <dbReference type="ARBA" id="ARBA00008061"/>
    </source>
</evidence>
<dbReference type="EC" id="3.2.1.41" evidence="3"/>
<evidence type="ECO:0000313" key="3">
    <source>
        <dbReference type="EMBL" id="MBR0575879.1"/>
    </source>
</evidence>
<dbReference type="Gene3D" id="2.60.40.10">
    <property type="entry name" value="Immunoglobulins"/>
    <property type="match status" value="1"/>
</dbReference>
<keyword evidence="3" id="KW-0326">Glycosidase</keyword>
<comment type="caution">
    <text evidence="3">The sequence shown here is derived from an EMBL/GenBank/DDBJ whole genome shotgun (WGS) entry which is preliminary data.</text>
</comment>
<keyword evidence="3" id="KW-0378">Hydrolase</keyword>
<evidence type="ECO:0000259" key="2">
    <source>
        <dbReference type="SMART" id="SM00642"/>
    </source>
</evidence>
<dbReference type="SUPFAM" id="SSF51445">
    <property type="entry name" value="(Trans)glycosidases"/>
    <property type="match status" value="1"/>
</dbReference>
<proteinExistence type="inferred from homology"/>
<feature type="domain" description="Glycosyl hydrolase family 13 catalytic" evidence="2">
    <location>
        <begin position="169"/>
        <end position="571"/>
    </location>
</feature>
<organism evidence="3 4">
    <name type="scientific">Proteiniclasticum sediminis</name>
    <dbReference type="NCBI Taxonomy" id="2804028"/>
    <lineage>
        <taxon>Bacteria</taxon>
        <taxon>Bacillati</taxon>
        <taxon>Bacillota</taxon>
        <taxon>Clostridia</taxon>
        <taxon>Eubacteriales</taxon>
        <taxon>Clostridiaceae</taxon>
        <taxon>Proteiniclasticum</taxon>
    </lineage>
</organism>
<accession>A0A941HPY8</accession>
<dbReference type="InterPro" id="IPR013783">
    <property type="entry name" value="Ig-like_fold"/>
</dbReference>
<dbReference type="InterPro" id="IPR011840">
    <property type="entry name" value="PulA_typeI"/>
</dbReference>
<dbReference type="Gene3D" id="2.60.40.1180">
    <property type="entry name" value="Golgi alpha-mannosidase II"/>
    <property type="match status" value="1"/>
</dbReference>
<dbReference type="Pfam" id="PF00128">
    <property type="entry name" value="Alpha-amylase"/>
    <property type="match status" value="1"/>
</dbReference>
<dbReference type="Pfam" id="PF02922">
    <property type="entry name" value="CBM_48"/>
    <property type="match status" value="1"/>
</dbReference>
<gene>
    <name evidence="3" type="primary">pulA</name>
    <name evidence="3" type="ORF">KCG48_05925</name>
</gene>
<dbReference type="PANTHER" id="PTHR43002">
    <property type="entry name" value="GLYCOGEN DEBRANCHING ENZYME"/>
    <property type="match status" value="1"/>
</dbReference>
<dbReference type="GO" id="GO:0051060">
    <property type="term" value="F:pullulanase activity"/>
    <property type="evidence" value="ECO:0007669"/>
    <property type="project" value="UniProtKB-EC"/>
</dbReference>
<dbReference type="InterPro" id="IPR013780">
    <property type="entry name" value="Glyco_hydro_b"/>
</dbReference>
<comment type="similarity">
    <text evidence="1">Belongs to the glycosyl hydrolase 13 family.</text>
</comment>
<dbReference type="CDD" id="cd11341">
    <property type="entry name" value="AmyAc_Pullulanase_LD-like"/>
    <property type="match status" value="1"/>
</dbReference>
<dbReference type="NCBIfam" id="TIGR02104">
    <property type="entry name" value="pulA_typeI"/>
    <property type="match status" value="1"/>
</dbReference>
<dbReference type="SMART" id="SM00642">
    <property type="entry name" value="Aamy"/>
    <property type="match status" value="1"/>
</dbReference>
<dbReference type="RefSeq" id="WP_211800548.1">
    <property type="nucleotide sequence ID" value="NZ_JAGSCS010000005.1"/>
</dbReference>
<name>A0A941HPY8_9CLOT</name>
<dbReference type="EMBL" id="JAGSCS010000005">
    <property type="protein sequence ID" value="MBR0575879.1"/>
    <property type="molecule type" value="Genomic_DNA"/>
</dbReference>
<dbReference type="Proteomes" id="UP000675379">
    <property type="component" value="Unassembled WGS sequence"/>
</dbReference>
<dbReference type="AlphaFoldDB" id="A0A941HPY8"/>
<dbReference type="InterPro" id="IPR014756">
    <property type="entry name" value="Ig_E-set"/>
</dbReference>
<dbReference type="CDD" id="cd02860">
    <property type="entry name" value="E_set_Pullulanase"/>
    <property type="match status" value="1"/>
</dbReference>
<protein>
    <submittedName>
        <fullName evidence="3">Type I pullulanase</fullName>
        <ecNumber evidence="3">3.2.1.41</ecNumber>
    </submittedName>
</protein>